<keyword evidence="10 20" id="KW-0472">Membrane</keyword>
<evidence type="ECO:0000256" key="3">
    <source>
        <dbReference type="ARBA" id="ARBA00022679"/>
    </source>
</evidence>
<evidence type="ECO:0000256" key="13">
    <source>
        <dbReference type="ARBA" id="ARBA00023170"/>
    </source>
</evidence>
<feature type="active site" description="Proton acceptor" evidence="16">
    <location>
        <position position="1063"/>
    </location>
</feature>
<dbReference type="Gene3D" id="2.60.40.10">
    <property type="entry name" value="Immunoglobulins"/>
    <property type="match status" value="3"/>
</dbReference>
<keyword evidence="18" id="KW-0479">Metal-binding</keyword>
<dbReference type="PANTHER" id="PTHR24416">
    <property type="entry name" value="TYROSINE-PROTEIN KINASE RECEPTOR"/>
    <property type="match status" value="1"/>
</dbReference>
<dbReference type="InterPro" id="IPR000719">
    <property type="entry name" value="Prot_kinase_dom"/>
</dbReference>
<feature type="binding site" evidence="17">
    <location>
        <begin position="872"/>
        <end position="879"/>
    </location>
    <ligand>
        <name>ATP</name>
        <dbReference type="ChEBI" id="CHEBI:30616"/>
    </ligand>
</feature>
<dbReference type="Pfam" id="PF07714">
    <property type="entry name" value="PK_Tyr_Ser-Thr"/>
    <property type="match status" value="1"/>
</dbReference>
<feature type="region of interest" description="Disordered" evidence="19">
    <location>
        <begin position="1251"/>
        <end position="1271"/>
    </location>
</feature>
<dbReference type="SMART" id="SM00409">
    <property type="entry name" value="IG"/>
    <property type="match status" value="5"/>
</dbReference>
<reference evidence="24" key="1">
    <citation type="submission" date="2022-10" db="EMBL/GenBank/DDBJ databases">
        <title>Genome assembly of Pristionchus species.</title>
        <authorList>
            <person name="Yoshida K."/>
            <person name="Sommer R.J."/>
        </authorList>
    </citation>
    <scope>NUCLEOTIDE SEQUENCE [LARGE SCALE GENOMIC DNA]</scope>
    <source>
        <strain evidence="24">RS5460</strain>
    </source>
</reference>
<feature type="compositionally biased region" description="Basic and acidic residues" evidence="19">
    <location>
        <begin position="1261"/>
        <end position="1271"/>
    </location>
</feature>
<keyword evidence="6 17" id="KW-0547">Nucleotide-binding</keyword>
<protein>
    <recommendedName>
        <fullName evidence="25">Receptor protein-tyrosine kinase</fullName>
    </recommendedName>
</protein>
<keyword evidence="13" id="KW-0675">Receptor</keyword>
<feature type="binding site" evidence="18">
    <location>
        <position position="1081"/>
    </location>
    <ligand>
        <name>Mg(2+)</name>
        <dbReference type="ChEBI" id="CHEBI:18420"/>
    </ligand>
</feature>
<evidence type="ECO:0000256" key="16">
    <source>
        <dbReference type="PIRSR" id="PIRSR000615-1"/>
    </source>
</evidence>
<dbReference type="Pfam" id="PF13927">
    <property type="entry name" value="Ig_3"/>
    <property type="match status" value="1"/>
</dbReference>
<evidence type="ECO:0000259" key="22">
    <source>
        <dbReference type="PROSITE" id="PS50835"/>
    </source>
</evidence>
<dbReference type="PIRSF" id="PIRSF000615">
    <property type="entry name" value="TyrPK_CSF1-R"/>
    <property type="match status" value="1"/>
</dbReference>
<dbReference type="GO" id="GO:0004714">
    <property type="term" value="F:transmembrane receptor protein tyrosine kinase activity"/>
    <property type="evidence" value="ECO:0007669"/>
    <property type="project" value="TreeGrafter"/>
</dbReference>
<feature type="binding site" evidence="17">
    <location>
        <position position="906"/>
    </location>
    <ligand>
        <name>ATP</name>
        <dbReference type="ChEBI" id="CHEBI:30616"/>
    </ligand>
</feature>
<keyword evidence="3" id="KW-0808">Transferase</keyword>
<keyword evidence="11" id="KW-0829">Tyrosine-protein kinase</keyword>
<dbReference type="InterPro" id="IPR001245">
    <property type="entry name" value="Ser-Thr/Tyr_kinase_cat_dom"/>
</dbReference>
<dbReference type="CDD" id="cd00096">
    <property type="entry name" value="Ig"/>
    <property type="match status" value="2"/>
</dbReference>
<dbReference type="PROSITE" id="PS50011">
    <property type="entry name" value="PROTEIN_KINASE_DOM"/>
    <property type="match status" value="1"/>
</dbReference>
<gene>
    <name evidence="23" type="ORF">PMAYCL1PPCAC_30381</name>
</gene>
<keyword evidence="2" id="KW-1003">Cell membrane</keyword>
<dbReference type="InterPro" id="IPR003598">
    <property type="entry name" value="Ig_sub2"/>
</dbReference>
<accession>A0AAN5DB03</accession>
<name>A0AAN5DB03_9BILA</name>
<dbReference type="PROSITE" id="PS00109">
    <property type="entry name" value="PROTEIN_KINASE_TYR"/>
    <property type="match status" value="1"/>
</dbReference>
<dbReference type="Proteomes" id="UP001328107">
    <property type="component" value="Unassembled WGS sequence"/>
</dbReference>
<evidence type="ECO:0000259" key="21">
    <source>
        <dbReference type="PROSITE" id="PS50011"/>
    </source>
</evidence>
<keyword evidence="24" id="KW-1185">Reference proteome</keyword>
<evidence type="ECO:0000313" key="23">
    <source>
        <dbReference type="EMBL" id="GMR60186.1"/>
    </source>
</evidence>
<feature type="region of interest" description="Disordered" evidence="19">
    <location>
        <begin position="1"/>
        <end position="20"/>
    </location>
</feature>
<keyword evidence="15" id="KW-0393">Immunoglobulin domain</keyword>
<feature type="transmembrane region" description="Helical" evidence="20">
    <location>
        <begin position="27"/>
        <end position="44"/>
    </location>
</feature>
<dbReference type="Pfam" id="PF07679">
    <property type="entry name" value="I-set"/>
    <property type="match status" value="1"/>
</dbReference>
<dbReference type="GO" id="GO:0005524">
    <property type="term" value="F:ATP binding"/>
    <property type="evidence" value="ECO:0007669"/>
    <property type="project" value="UniProtKB-KW"/>
</dbReference>
<evidence type="ECO:0000256" key="19">
    <source>
        <dbReference type="SAM" id="MobiDB-lite"/>
    </source>
</evidence>
<keyword evidence="8 17" id="KW-0067">ATP-binding</keyword>
<evidence type="ECO:0008006" key="25">
    <source>
        <dbReference type="Google" id="ProtNLM"/>
    </source>
</evidence>
<keyword evidence="7" id="KW-0418">Kinase</keyword>
<comment type="subcellular location">
    <subcellularLocation>
        <location evidence="1">Cell membrane</location>
        <topology evidence="1">Single-pass membrane protein</topology>
    </subcellularLocation>
</comment>
<feature type="domain" description="Protein kinase" evidence="21">
    <location>
        <begin position="865"/>
        <end position="1194"/>
    </location>
</feature>
<evidence type="ECO:0000313" key="24">
    <source>
        <dbReference type="Proteomes" id="UP001328107"/>
    </source>
</evidence>
<keyword evidence="4 20" id="KW-0812">Transmembrane</keyword>
<dbReference type="GO" id="GO:0007169">
    <property type="term" value="P:cell surface receptor protein tyrosine kinase signaling pathway"/>
    <property type="evidence" value="ECO:0007669"/>
    <property type="project" value="TreeGrafter"/>
</dbReference>
<dbReference type="GO" id="GO:0045138">
    <property type="term" value="P:nematode male tail tip morphogenesis"/>
    <property type="evidence" value="ECO:0007669"/>
    <property type="project" value="UniProtKB-ARBA"/>
</dbReference>
<evidence type="ECO:0000256" key="2">
    <source>
        <dbReference type="ARBA" id="ARBA00022475"/>
    </source>
</evidence>
<dbReference type="InterPro" id="IPR007110">
    <property type="entry name" value="Ig-like_dom"/>
</dbReference>
<dbReference type="InterPro" id="IPR013783">
    <property type="entry name" value="Ig-like_fold"/>
</dbReference>
<keyword evidence="18" id="KW-0460">Magnesium</keyword>
<evidence type="ECO:0000256" key="9">
    <source>
        <dbReference type="ARBA" id="ARBA00022989"/>
    </source>
</evidence>
<evidence type="ECO:0000256" key="1">
    <source>
        <dbReference type="ARBA" id="ARBA00004162"/>
    </source>
</evidence>
<evidence type="ECO:0000256" key="5">
    <source>
        <dbReference type="ARBA" id="ARBA00022737"/>
    </source>
</evidence>
<dbReference type="InterPro" id="IPR011009">
    <property type="entry name" value="Kinase-like_dom_sf"/>
</dbReference>
<dbReference type="InterPro" id="IPR008266">
    <property type="entry name" value="Tyr_kinase_AS"/>
</dbReference>
<dbReference type="AlphaFoldDB" id="A0AAN5DB03"/>
<dbReference type="SUPFAM" id="SSF56112">
    <property type="entry name" value="Protein kinase-like (PK-like)"/>
    <property type="match status" value="1"/>
</dbReference>
<sequence length="1271" mass="144566">DQSIDGHHNAMTTTELRRRRSRPMNHTPFLLFLLFAFIGISTAFEITANVKIHQDENGRSFILIAEGDSIEITCENFQGDHHWVLPNNTELMDVSLDDQTRRINKFAGHDDAEQKLTISNAKMTDTGLYGCKYEHHVEEDVYVFVRGPHFFLKSTVTGYTVDENSFTVPCRSTSPPLEEEGKVELYMGEEHIKAANKVYDPRIGFEITTKVMNGIKFKSGNNFECKYNGEAVNYIMTAKGETDVNYTLELEGHTEFPYVGGSMEYSCVVKGERIWESRFVHKVRTDCPRCNTNTTDVNSHLTYHNINEFRNITKIENLSSQDSGVYYCQWYMEQGDEGYVFMDKTQKQITVSTTKEQIKLINRTEQYIEIEEGQRLSIFALFRTFPDDKSIYSSKWKRLFVRAQKGVSESEAIINDDQNSINTNQQGRGILETLNLTKATHSQSGIYVLEVAVHNVTRRVEWQVRVKSRKVTPRIEIASQDTEILFDQSYYKLGSPLRVICFVESFPKPEVHLMMRKLDPQTGWEGVEGAVPIEGTYSKGYFLNVTANDDVEYKCEGRRKGEQPVWESKKVRVTDSTNDIIITWDKPDQESSESEEKKEIYEGDKITLECVVPKTDQVTMEWVFEKERVNLAEKTTVAAHSKHLIATIESATSEHSGKYTCVVRDEKNNAKNLTAKIEVTKTVKPYLQGDSIEPNVNVKYLDPIDLTCKMEGTPKPSYKWLKNGAEITDKSQISADGQRLHFPRAASQDDGTYTCQGINRAGVTAQEYKLKVKGTPKTLSAFSIFLIVLAFLTILGCAVAVLILFMRQKKKSKEQARSLQVLYEQLMRGSDSDAPPLPMHGKMTMDMRVRHTAYDPKYEIDMKNLVLLGALGSGQFGSVRKGRLARGAPVSDSSAYRGPSVTVAVKSPRNGNNPEDQKALIDELKILIAIDNLEEKKHPNVLSLVGAVTRNMKDGQLFVVFEMCENGDLKTFLQRYKNEFKDKFLNELKENKQPATSNDDYLVPNNQAAIQYSSQDPDYHADQERDRLLEDPNTLSTSDLISFSMQIASGMDFLAGVSCIHRDLAARNCLLNANRVVKIADFGMAKNEDKGYYRMNKTNVMVPYRWMAPESMEDHTFTVESDIWSYGIVLYEIFTLGSQPYPGVPNNNLHEHLKAGQRNPRPDLCHPDIYNLMVQTWDKDTERRPTFGQCSNFMRSQLQVVNPQMLESTDEEIDRNAAQIAQFDQFRGPRATAVLDEQELAALFAGQRTPVSNGGNDEETGERIYIKELRR</sequence>
<keyword evidence="9 20" id="KW-1133">Transmembrane helix</keyword>
<proteinExistence type="predicted"/>
<keyword evidence="5" id="KW-0677">Repeat</keyword>
<evidence type="ECO:0000256" key="6">
    <source>
        <dbReference type="ARBA" id="ARBA00022741"/>
    </source>
</evidence>
<dbReference type="InterPro" id="IPR013098">
    <property type="entry name" value="Ig_I-set"/>
</dbReference>
<dbReference type="GO" id="GO:0043235">
    <property type="term" value="C:receptor complex"/>
    <property type="evidence" value="ECO:0007669"/>
    <property type="project" value="TreeGrafter"/>
</dbReference>
<dbReference type="InterPro" id="IPR003599">
    <property type="entry name" value="Ig_sub"/>
</dbReference>
<dbReference type="GO" id="GO:0005886">
    <property type="term" value="C:plasma membrane"/>
    <property type="evidence" value="ECO:0007669"/>
    <property type="project" value="UniProtKB-SubCell"/>
</dbReference>
<evidence type="ECO:0000256" key="10">
    <source>
        <dbReference type="ARBA" id="ARBA00023136"/>
    </source>
</evidence>
<feature type="binding site" evidence="17">
    <location>
        <begin position="962"/>
        <end position="968"/>
    </location>
    <ligand>
        <name>ATP</name>
        <dbReference type="ChEBI" id="CHEBI:30616"/>
    </ligand>
</feature>
<dbReference type="InterPro" id="IPR020635">
    <property type="entry name" value="Tyr_kinase_cat_dom"/>
</dbReference>
<keyword evidence="12" id="KW-1015">Disulfide bond</keyword>
<dbReference type="FunFam" id="2.60.40.10:FF:000032">
    <property type="entry name" value="palladin isoform X1"/>
    <property type="match status" value="1"/>
</dbReference>
<feature type="binding site" evidence="17">
    <location>
        <position position="1067"/>
    </location>
    <ligand>
        <name>ATP</name>
        <dbReference type="ChEBI" id="CHEBI:30616"/>
    </ligand>
</feature>
<dbReference type="InterPro" id="IPR036179">
    <property type="entry name" value="Ig-like_dom_sf"/>
</dbReference>
<feature type="domain" description="Ig-like" evidence="22">
    <location>
        <begin position="685"/>
        <end position="771"/>
    </location>
</feature>
<dbReference type="FunFam" id="1.10.510.10:FF:000554">
    <property type="entry name" value="Predicted protein"/>
    <property type="match status" value="1"/>
</dbReference>
<evidence type="ECO:0000256" key="12">
    <source>
        <dbReference type="ARBA" id="ARBA00023157"/>
    </source>
</evidence>
<dbReference type="GO" id="GO:0046872">
    <property type="term" value="F:metal ion binding"/>
    <property type="evidence" value="ECO:0007669"/>
    <property type="project" value="UniProtKB-KW"/>
</dbReference>
<evidence type="ECO:0000256" key="17">
    <source>
        <dbReference type="PIRSR" id="PIRSR000615-2"/>
    </source>
</evidence>
<evidence type="ECO:0000256" key="15">
    <source>
        <dbReference type="ARBA" id="ARBA00023319"/>
    </source>
</evidence>
<dbReference type="SUPFAM" id="SSF48726">
    <property type="entry name" value="Immunoglobulin"/>
    <property type="match status" value="3"/>
</dbReference>
<dbReference type="Gene3D" id="3.30.200.20">
    <property type="entry name" value="Phosphorylase Kinase, domain 1"/>
    <property type="match status" value="1"/>
</dbReference>
<evidence type="ECO:0000256" key="20">
    <source>
        <dbReference type="SAM" id="Phobius"/>
    </source>
</evidence>
<dbReference type="FunFam" id="3.30.200.20:FF:000586">
    <property type="entry name" value="Receptor protein-tyrosine kinase"/>
    <property type="match status" value="1"/>
</dbReference>
<dbReference type="InterPro" id="IPR050122">
    <property type="entry name" value="RTK"/>
</dbReference>
<evidence type="ECO:0000256" key="4">
    <source>
        <dbReference type="ARBA" id="ARBA00022692"/>
    </source>
</evidence>
<evidence type="ECO:0000256" key="7">
    <source>
        <dbReference type="ARBA" id="ARBA00022777"/>
    </source>
</evidence>
<dbReference type="SMART" id="SM00219">
    <property type="entry name" value="TyrKc"/>
    <property type="match status" value="1"/>
</dbReference>
<dbReference type="CDD" id="cd00192">
    <property type="entry name" value="PTKc"/>
    <property type="match status" value="1"/>
</dbReference>
<feature type="non-terminal residue" evidence="23">
    <location>
        <position position="1"/>
    </location>
</feature>
<keyword evidence="14" id="KW-0325">Glycoprotein</keyword>
<dbReference type="PROSITE" id="PS50835">
    <property type="entry name" value="IG_LIKE"/>
    <property type="match status" value="2"/>
</dbReference>
<feature type="transmembrane region" description="Helical" evidence="20">
    <location>
        <begin position="779"/>
        <end position="805"/>
    </location>
</feature>
<dbReference type="EMBL" id="BTRK01000006">
    <property type="protein sequence ID" value="GMR60186.1"/>
    <property type="molecule type" value="Genomic_DNA"/>
</dbReference>
<dbReference type="SMART" id="SM00408">
    <property type="entry name" value="IGc2"/>
    <property type="match status" value="4"/>
</dbReference>
<dbReference type="Gene3D" id="1.10.510.10">
    <property type="entry name" value="Transferase(Phosphotransferase) domain 1"/>
    <property type="match status" value="1"/>
</dbReference>
<evidence type="ECO:0000256" key="8">
    <source>
        <dbReference type="ARBA" id="ARBA00022840"/>
    </source>
</evidence>
<comment type="caution">
    <text evidence="23">The sequence shown here is derived from an EMBL/GenBank/DDBJ whole genome shotgun (WGS) entry which is preliminary data.</text>
</comment>
<evidence type="ECO:0000256" key="14">
    <source>
        <dbReference type="ARBA" id="ARBA00023180"/>
    </source>
</evidence>
<feature type="domain" description="Ig-like" evidence="22">
    <location>
        <begin position="587"/>
        <end position="680"/>
    </location>
</feature>
<evidence type="ECO:0000256" key="11">
    <source>
        <dbReference type="ARBA" id="ARBA00023137"/>
    </source>
</evidence>
<feature type="binding site" evidence="18">
    <location>
        <position position="1068"/>
    </location>
    <ligand>
        <name>Mg(2+)</name>
        <dbReference type="ChEBI" id="CHEBI:18420"/>
    </ligand>
</feature>
<organism evidence="23 24">
    <name type="scientific">Pristionchus mayeri</name>
    <dbReference type="NCBI Taxonomy" id="1317129"/>
    <lineage>
        <taxon>Eukaryota</taxon>
        <taxon>Metazoa</taxon>
        <taxon>Ecdysozoa</taxon>
        <taxon>Nematoda</taxon>
        <taxon>Chromadorea</taxon>
        <taxon>Rhabditida</taxon>
        <taxon>Rhabditina</taxon>
        <taxon>Diplogasteromorpha</taxon>
        <taxon>Diplogasteroidea</taxon>
        <taxon>Neodiplogasteridae</taxon>
        <taxon>Pristionchus</taxon>
    </lineage>
</organism>
<evidence type="ECO:0000256" key="18">
    <source>
        <dbReference type="PIRSR" id="PIRSR000615-3"/>
    </source>
</evidence>
<dbReference type="PANTHER" id="PTHR24416:SF602">
    <property type="entry name" value="PROTEIN VER-1-RELATED"/>
    <property type="match status" value="1"/>
</dbReference>